<name>A0ACB8WEE2_9TELE</name>
<keyword evidence="2" id="KW-1185">Reference proteome</keyword>
<accession>A0ACB8WEE2</accession>
<comment type="caution">
    <text evidence="1">The sequence shown here is derived from an EMBL/GenBank/DDBJ whole genome shotgun (WGS) entry which is preliminary data.</text>
</comment>
<gene>
    <name evidence="1" type="ORF">L3Q82_000538</name>
</gene>
<dbReference type="EMBL" id="CM041540">
    <property type="protein sequence ID" value="KAI3366380.1"/>
    <property type="molecule type" value="Genomic_DNA"/>
</dbReference>
<reference evidence="1" key="1">
    <citation type="submission" date="2022-04" db="EMBL/GenBank/DDBJ databases">
        <title>Jade perch genome.</title>
        <authorList>
            <person name="Chao B."/>
        </authorList>
    </citation>
    <scope>NUCLEOTIDE SEQUENCE</scope>
    <source>
        <strain evidence="1">CB-2022</strain>
    </source>
</reference>
<evidence type="ECO:0000313" key="1">
    <source>
        <dbReference type="EMBL" id="KAI3366380.1"/>
    </source>
</evidence>
<sequence>MLDLMWAGVCQQFLQDEGIDAMDWPARSPDLNPIEHVWDIMSRSIHQRHVAPQTVQELADALVQSEASRLFLPSLTLVLPYRDGSMISSVIDQVVLRGRGVAKMFRTGGILKLAALIFTFLIAVFLAFQLLEINMDFKLSSVISRSASASEDCNNKATQVQVWGLSKPCPPGHFAFKISSGAASVVGPRICLEDKLLMSGVKNNVGRGINIALVNGRTGEVIKTDYFDMWAGTVEPLIKFLNEIEDGTIVMMASFDDSSTKLNADARKLIADLGSSSISNLSFRDNWIFVGGKGIKTKSPFEQVNGVLRSALLTGLFDLVLCERLLLELLACGEGGPGGNSIHKEEKQQYKHHWFPDRPCKGSGYRCIRINHKMDPLVWQAGQRIGLTIQQLYLVLPSELTLWVDPFEVSYRIGEDGSICVLYESQPCPPGLPGTTTAGTPSGNSGAMSPMVDSHISCKEELMVLGRTSPSKAYNMMTVSS</sequence>
<protein>
    <submittedName>
        <fullName evidence="1">Uncharacterized protein</fullName>
    </submittedName>
</protein>
<evidence type="ECO:0000313" key="2">
    <source>
        <dbReference type="Proteomes" id="UP000831701"/>
    </source>
</evidence>
<organism evidence="1 2">
    <name type="scientific">Scortum barcoo</name>
    <name type="common">barcoo grunter</name>
    <dbReference type="NCBI Taxonomy" id="214431"/>
    <lineage>
        <taxon>Eukaryota</taxon>
        <taxon>Metazoa</taxon>
        <taxon>Chordata</taxon>
        <taxon>Craniata</taxon>
        <taxon>Vertebrata</taxon>
        <taxon>Euteleostomi</taxon>
        <taxon>Actinopterygii</taxon>
        <taxon>Neopterygii</taxon>
        <taxon>Teleostei</taxon>
        <taxon>Neoteleostei</taxon>
        <taxon>Acanthomorphata</taxon>
        <taxon>Eupercaria</taxon>
        <taxon>Centrarchiformes</taxon>
        <taxon>Terapontoidei</taxon>
        <taxon>Terapontidae</taxon>
        <taxon>Scortum</taxon>
    </lineage>
</organism>
<dbReference type="Proteomes" id="UP000831701">
    <property type="component" value="Chromosome 10"/>
</dbReference>
<proteinExistence type="predicted"/>